<evidence type="ECO:0000313" key="1">
    <source>
        <dbReference type="EMBL" id="MBE8721983.1"/>
    </source>
</evidence>
<name>A0ABR9T9F7_9SPHI</name>
<comment type="caution">
    <text evidence="1">The sequence shown here is derived from an EMBL/GenBank/DDBJ whole genome shotgun (WGS) entry which is preliminary data.</text>
</comment>
<accession>A0ABR9T9F7</accession>
<dbReference type="Proteomes" id="UP000618319">
    <property type="component" value="Unassembled WGS sequence"/>
</dbReference>
<sequence length="60" mass="6590">MPQIDNDIFQFWRDNPLSSSPEIHIGVGKGFYATAKCAIANLLKNGQIVSEGQRRATLGD</sequence>
<reference evidence="1 2" key="1">
    <citation type="submission" date="2018-02" db="EMBL/GenBank/DDBJ databases">
        <title>Sphingobacterium KA21.</title>
        <authorList>
            <person name="Vasarhelyi B.M."/>
            <person name="Deshmukh S."/>
            <person name="Balint B."/>
            <person name="Kukolya J."/>
        </authorList>
    </citation>
    <scope>NUCLEOTIDE SEQUENCE [LARGE SCALE GENOMIC DNA]</scope>
    <source>
        <strain evidence="1 2">Ka21</strain>
    </source>
</reference>
<organism evidence="1 2">
    <name type="scientific">Sphingobacterium pedocola</name>
    <dbReference type="NCBI Taxonomy" id="2082722"/>
    <lineage>
        <taxon>Bacteria</taxon>
        <taxon>Pseudomonadati</taxon>
        <taxon>Bacteroidota</taxon>
        <taxon>Sphingobacteriia</taxon>
        <taxon>Sphingobacteriales</taxon>
        <taxon>Sphingobacteriaceae</taxon>
        <taxon>Sphingobacterium</taxon>
    </lineage>
</organism>
<keyword evidence="2" id="KW-1185">Reference proteome</keyword>
<gene>
    <name evidence="1" type="ORF">C4F40_14735</name>
</gene>
<evidence type="ECO:0000313" key="2">
    <source>
        <dbReference type="Proteomes" id="UP000618319"/>
    </source>
</evidence>
<dbReference type="EMBL" id="PSKQ01000022">
    <property type="protein sequence ID" value="MBE8721983.1"/>
    <property type="molecule type" value="Genomic_DNA"/>
</dbReference>
<protein>
    <submittedName>
        <fullName evidence="1">Uncharacterized protein</fullName>
    </submittedName>
</protein>
<proteinExistence type="predicted"/>